<reference evidence="1" key="1">
    <citation type="submission" date="2022-08" db="EMBL/GenBank/DDBJ databases">
        <title>Genome Sequence of Lecanicillium fungicola.</title>
        <authorList>
            <person name="Buettner E."/>
        </authorList>
    </citation>
    <scope>NUCLEOTIDE SEQUENCE</scope>
    <source>
        <strain evidence="1">Babe33</strain>
    </source>
</reference>
<proteinExistence type="predicted"/>
<accession>A0ACC1NNZ0</accession>
<organism evidence="1 2">
    <name type="scientific">Zarea fungicola</name>
    <dbReference type="NCBI Taxonomy" id="93591"/>
    <lineage>
        <taxon>Eukaryota</taxon>
        <taxon>Fungi</taxon>
        <taxon>Dikarya</taxon>
        <taxon>Ascomycota</taxon>
        <taxon>Pezizomycotina</taxon>
        <taxon>Sordariomycetes</taxon>
        <taxon>Hypocreomycetidae</taxon>
        <taxon>Hypocreales</taxon>
        <taxon>Cordycipitaceae</taxon>
        <taxon>Zarea</taxon>
    </lineage>
</organism>
<gene>
    <name evidence="1" type="ORF">NQ176_g2265</name>
</gene>
<dbReference type="Proteomes" id="UP001143910">
    <property type="component" value="Unassembled WGS sequence"/>
</dbReference>
<evidence type="ECO:0000313" key="2">
    <source>
        <dbReference type="Proteomes" id="UP001143910"/>
    </source>
</evidence>
<comment type="caution">
    <text evidence="1">The sequence shown here is derived from an EMBL/GenBank/DDBJ whole genome shotgun (WGS) entry which is preliminary data.</text>
</comment>
<keyword evidence="2" id="KW-1185">Reference proteome</keyword>
<evidence type="ECO:0000313" key="1">
    <source>
        <dbReference type="EMBL" id="KAJ2981052.1"/>
    </source>
</evidence>
<protein>
    <submittedName>
        <fullName evidence="1">Uncharacterized protein</fullName>
    </submittedName>
</protein>
<name>A0ACC1NNZ0_9HYPO</name>
<dbReference type="EMBL" id="JANJQO010000155">
    <property type="protein sequence ID" value="KAJ2981052.1"/>
    <property type="molecule type" value="Genomic_DNA"/>
</dbReference>
<sequence>MENTAASSIIAELAKIDAGSLNSDPDVRKEALMLSKKLVISLQDPGTYSWEVALWPLSNMTIRIAIDIDIFGFLAAQSSDVSSSVIAAATGSDQMLVYRLLRTLSTLGVVHERTRDTWSANAVTKAMAAKPMAAWHRLIWDLNVTSALQAPELLRTVGHQTIQDPTAGFAQYAFGTKLDTFSFLQTMPSLSRDFNEAMGSNMGQPDAWFNWYPVQERLLAGVDREAPTLVDMGGGKGHDIQAFSRAFPDAGGLVLQDIPKVIDSIGQAALDPAITRQKHDFFTGQPVRGAKVYFLRHILHDWPDSDCLRILKEVRSAMQPGYSKLIIHELILPEVGASRAQCEIDLCMMLFNGGVERSQSQWTALLTQAGFEKLKFWQKYSEHDGVIEAAVGSP</sequence>